<dbReference type="Proteomes" id="UP001162164">
    <property type="component" value="Unassembled WGS sequence"/>
</dbReference>
<reference evidence="1" key="1">
    <citation type="journal article" date="2023" name="Insect Mol. Biol.">
        <title>Genome sequencing provides insights into the evolution of gene families encoding plant cell wall-degrading enzymes in longhorned beetles.</title>
        <authorList>
            <person name="Shin N.R."/>
            <person name="Okamura Y."/>
            <person name="Kirsch R."/>
            <person name="Pauchet Y."/>
        </authorList>
    </citation>
    <scope>NUCLEOTIDE SEQUENCE</scope>
    <source>
        <strain evidence="1">MMC_N1</strain>
    </source>
</reference>
<keyword evidence="2" id="KW-1185">Reference proteome</keyword>
<protein>
    <recommendedName>
        <fullName evidence="3">F-box domain-containing protein</fullName>
    </recommendedName>
</protein>
<proteinExistence type="predicted"/>
<evidence type="ECO:0000313" key="1">
    <source>
        <dbReference type="EMBL" id="KAJ8967869.1"/>
    </source>
</evidence>
<sequence length="208" mass="24202">MSEDHRGFCVRSVKPTIPNVEVTVVDDFDFSEALESVYPLLDIVFNFLNYNDLKTCCKVKKSWKDVAENILQRRNKSSWFTCYKTKTKPRRNVFKHSDNLNYNNVGMGIILYDFRRIKLNKYICVHTNTMELSRKSVPEYLEDELVPKSIDYCVISCPKVVSYFDASKDIKDIGLSSILDGMFIPKIPGIRTAMFYCNPSKKSNIRIY</sequence>
<accession>A0ABQ9IX01</accession>
<name>A0ABQ9IX01_9CUCU</name>
<dbReference type="EMBL" id="JAPWTJ010002113">
    <property type="protein sequence ID" value="KAJ8967869.1"/>
    <property type="molecule type" value="Genomic_DNA"/>
</dbReference>
<evidence type="ECO:0000313" key="2">
    <source>
        <dbReference type="Proteomes" id="UP001162164"/>
    </source>
</evidence>
<comment type="caution">
    <text evidence="1">The sequence shown here is derived from an EMBL/GenBank/DDBJ whole genome shotgun (WGS) entry which is preliminary data.</text>
</comment>
<organism evidence="1 2">
    <name type="scientific">Molorchus minor</name>
    <dbReference type="NCBI Taxonomy" id="1323400"/>
    <lineage>
        <taxon>Eukaryota</taxon>
        <taxon>Metazoa</taxon>
        <taxon>Ecdysozoa</taxon>
        <taxon>Arthropoda</taxon>
        <taxon>Hexapoda</taxon>
        <taxon>Insecta</taxon>
        <taxon>Pterygota</taxon>
        <taxon>Neoptera</taxon>
        <taxon>Endopterygota</taxon>
        <taxon>Coleoptera</taxon>
        <taxon>Polyphaga</taxon>
        <taxon>Cucujiformia</taxon>
        <taxon>Chrysomeloidea</taxon>
        <taxon>Cerambycidae</taxon>
        <taxon>Lamiinae</taxon>
        <taxon>Monochamini</taxon>
        <taxon>Molorchus</taxon>
    </lineage>
</organism>
<dbReference type="SUPFAM" id="SSF81383">
    <property type="entry name" value="F-box domain"/>
    <property type="match status" value="1"/>
</dbReference>
<gene>
    <name evidence="1" type="ORF">NQ317_006185</name>
</gene>
<evidence type="ECO:0008006" key="3">
    <source>
        <dbReference type="Google" id="ProtNLM"/>
    </source>
</evidence>
<dbReference type="InterPro" id="IPR036047">
    <property type="entry name" value="F-box-like_dom_sf"/>
</dbReference>